<dbReference type="Proteomes" id="UP000299102">
    <property type="component" value="Unassembled WGS sequence"/>
</dbReference>
<evidence type="ECO:0000313" key="3">
    <source>
        <dbReference type="Proteomes" id="UP000299102"/>
    </source>
</evidence>
<feature type="signal peptide" evidence="1">
    <location>
        <begin position="1"/>
        <end position="16"/>
    </location>
</feature>
<evidence type="ECO:0000313" key="2">
    <source>
        <dbReference type="EMBL" id="GBP24588.1"/>
    </source>
</evidence>
<dbReference type="EMBL" id="BGZK01000163">
    <property type="protein sequence ID" value="GBP24588.1"/>
    <property type="molecule type" value="Genomic_DNA"/>
</dbReference>
<feature type="chain" id="PRO_5020031703" description="Secreted protein" evidence="1">
    <location>
        <begin position="17"/>
        <end position="87"/>
    </location>
</feature>
<comment type="caution">
    <text evidence="2">The sequence shown here is derived from an EMBL/GenBank/DDBJ whole genome shotgun (WGS) entry which is preliminary data.</text>
</comment>
<organism evidence="2 3">
    <name type="scientific">Eumeta variegata</name>
    <name type="common">Bagworm moth</name>
    <name type="synonym">Eumeta japonica</name>
    <dbReference type="NCBI Taxonomy" id="151549"/>
    <lineage>
        <taxon>Eukaryota</taxon>
        <taxon>Metazoa</taxon>
        <taxon>Ecdysozoa</taxon>
        <taxon>Arthropoda</taxon>
        <taxon>Hexapoda</taxon>
        <taxon>Insecta</taxon>
        <taxon>Pterygota</taxon>
        <taxon>Neoptera</taxon>
        <taxon>Endopterygota</taxon>
        <taxon>Lepidoptera</taxon>
        <taxon>Glossata</taxon>
        <taxon>Ditrysia</taxon>
        <taxon>Tineoidea</taxon>
        <taxon>Psychidae</taxon>
        <taxon>Oiketicinae</taxon>
        <taxon>Eumeta</taxon>
    </lineage>
</organism>
<proteinExistence type="predicted"/>
<reference evidence="2 3" key="1">
    <citation type="journal article" date="2019" name="Commun. Biol.">
        <title>The bagworm genome reveals a unique fibroin gene that provides high tensile strength.</title>
        <authorList>
            <person name="Kono N."/>
            <person name="Nakamura H."/>
            <person name="Ohtoshi R."/>
            <person name="Tomita M."/>
            <person name="Numata K."/>
            <person name="Arakawa K."/>
        </authorList>
    </citation>
    <scope>NUCLEOTIDE SEQUENCE [LARGE SCALE GENOMIC DNA]</scope>
</reference>
<sequence length="87" mass="9408">MNIKSIASILLSVAHSAFIRYPISTQEAGDAPVTPLGVCIFSNVKERCELTEHEVTAAHGHSQPQRSSQCVDDLLERNKISDGEGMA</sequence>
<accession>A0A4C1UDY9</accession>
<dbReference type="AlphaFoldDB" id="A0A4C1UDY9"/>
<evidence type="ECO:0008006" key="4">
    <source>
        <dbReference type="Google" id="ProtNLM"/>
    </source>
</evidence>
<name>A0A4C1UDY9_EUMVA</name>
<keyword evidence="1" id="KW-0732">Signal</keyword>
<protein>
    <recommendedName>
        <fullName evidence="4">Secreted protein</fullName>
    </recommendedName>
</protein>
<gene>
    <name evidence="2" type="ORF">EVAR_79497_1</name>
</gene>
<keyword evidence="3" id="KW-1185">Reference proteome</keyword>
<evidence type="ECO:0000256" key="1">
    <source>
        <dbReference type="SAM" id="SignalP"/>
    </source>
</evidence>